<keyword evidence="3 6" id="KW-0732">Signal</keyword>
<evidence type="ECO:0000256" key="5">
    <source>
        <dbReference type="ARBA" id="ARBA00034321"/>
    </source>
</evidence>
<comment type="subcellular location">
    <subcellularLocation>
        <location evidence="1">Secreted</location>
    </subcellularLocation>
</comment>
<dbReference type="InterPro" id="IPR021971">
    <property type="entry name" value="Salp15"/>
</dbReference>
<organism evidence="7">
    <name type="scientific">Ixodes ricinus</name>
    <name type="common">Common tick</name>
    <name type="synonym">Acarus ricinus</name>
    <dbReference type="NCBI Taxonomy" id="34613"/>
    <lineage>
        <taxon>Eukaryota</taxon>
        <taxon>Metazoa</taxon>
        <taxon>Ecdysozoa</taxon>
        <taxon>Arthropoda</taxon>
        <taxon>Chelicerata</taxon>
        <taxon>Arachnida</taxon>
        <taxon>Acari</taxon>
        <taxon>Parasitiformes</taxon>
        <taxon>Ixodida</taxon>
        <taxon>Ixodoidea</taxon>
        <taxon>Ixodidae</taxon>
        <taxon>Ixodinae</taxon>
        <taxon>Ixodes</taxon>
    </lineage>
</organism>
<name>A0A6B0UQ29_IXORI</name>
<dbReference type="AlphaFoldDB" id="A0A6B0UQ29"/>
<evidence type="ECO:0000256" key="6">
    <source>
        <dbReference type="SAM" id="SignalP"/>
    </source>
</evidence>
<keyword evidence="2" id="KW-0964">Secreted</keyword>
<proteinExistence type="inferred from homology"/>
<protein>
    <submittedName>
        <fullName evidence="7">Putative thrombospondin</fullName>
    </submittedName>
</protein>
<evidence type="ECO:0000256" key="3">
    <source>
        <dbReference type="ARBA" id="ARBA00022729"/>
    </source>
</evidence>
<keyword evidence="4" id="KW-0325">Glycoprotein</keyword>
<feature type="signal peptide" evidence="6">
    <location>
        <begin position="1"/>
        <end position="24"/>
    </location>
</feature>
<evidence type="ECO:0000256" key="2">
    <source>
        <dbReference type="ARBA" id="ARBA00022525"/>
    </source>
</evidence>
<evidence type="ECO:0000256" key="1">
    <source>
        <dbReference type="ARBA" id="ARBA00004613"/>
    </source>
</evidence>
<evidence type="ECO:0000313" key="7">
    <source>
        <dbReference type="EMBL" id="MXU91594.1"/>
    </source>
</evidence>
<accession>A0A6B0UQ29</accession>
<evidence type="ECO:0000256" key="4">
    <source>
        <dbReference type="ARBA" id="ARBA00023180"/>
    </source>
</evidence>
<comment type="similarity">
    <text evidence="5">Belongs to the salp15 family.</text>
</comment>
<reference evidence="7" key="1">
    <citation type="submission" date="2019-12" db="EMBL/GenBank/DDBJ databases">
        <title>An insight into the sialome of adult female Ixodes ricinus ticks feeding for 6 days.</title>
        <authorList>
            <person name="Perner J."/>
            <person name="Ribeiro J.M.C."/>
        </authorList>
    </citation>
    <scope>NUCLEOTIDE SEQUENCE</scope>
    <source>
        <strain evidence="7">Semi-engorged</strain>
        <tissue evidence="7">Salivary glands</tissue>
    </source>
</reference>
<dbReference type="EMBL" id="GIFC01009511">
    <property type="protein sequence ID" value="MXU91594.1"/>
    <property type="molecule type" value="Transcribed_RNA"/>
</dbReference>
<dbReference type="GO" id="GO:0005576">
    <property type="term" value="C:extracellular region"/>
    <property type="evidence" value="ECO:0007669"/>
    <property type="project" value="UniProtKB-SubCell"/>
</dbReference>
<dbReference type="Pfam" id="PF12115">
    <property type="entry name" value="Salp15"/>
    <property type="match status" value="1"/>
</dbReference>
<feature type="chain" id="PRO_5025429031" evidence="6">
    <location>
        <begin position="25"/>
        <end position="124"/>
    </location>
</feature>
<sequence>MQLALFVVIVAFVHLSCELQSVSCWYVDESLKNIGGECENQLLEEVLNKCSEQGGGFTRKTWSARQTDRLQCFNLGGPVPEDCANLQSRDMMLSFYARAFETLTHYRLHCAGVVGEGRSPTTVF</sequence>